<evidence type="ECO:0008006" key="3">
    <source>
        <dbReference type="Google" id="ProtNLM"/>
    </source>
</evidence>
<reference evidence="1 2" key="1">
    <citation type="submission" date="2018-08" db="EMBL/GenBank/DDBJ databases">
        <title>Chitinophaga sp. K20C18050901, a novel bacterium isolated from forest soil.</title>
        <authorList>
            <person name="Wang C."/>
        </authorList>
    </citation>
    <scope>NUCLEOTIDE SEQUENCE [LARGE SCALE GENOMIC DNA]</scope>
    <source>
        <strain evidence="1 2">K20C18050901</strain>
    </source>
</reference>
<name>A0A3E1PA30_9BACT</name>
<dbReference type="RefSeq" id="WP_116852359.1">
    <property type="nucleotide sequence ID" value="NZ_QTJV01000001.1"/>
</dbReference>
<proteinExistence type="predicted"/>
<accession>A0A3E1PA30</accession>
<gene>
    <name evidence="1" type="ORF">DXN04_05945</name>
</gene>
<comment type="caution">
    <text evidence="1">The sequence shown here is derived from an EMBL/GenBank/DDBJ whole genome shotgun (WGS) entry which is preliminary data.</text>
</comment>
<keyword evidence="2" id="KW-1185">Reference proteome</keyword>
<sequence length="269" mass="31065">MLKKFYETFNIKSSEDQGRAEFLNRLFFFLDEASSFNDRYIYSNIFKGVCFELGLNPATFEQPQLTGPARYPDLQTLAKGDFHEAMKVTCALYHYFKRIGESVNCYEIDVAISHIIGLSTTDIGVRWVDGFFYPNNIPEIDYAVVDETLSWLSDFPAAKKDMQNAFSNFSSGKTEQVLSPCYMALENVIHMKTGLKSPLHENKLQEALFKNMLVSDSWRQFLVKFVQYANDFGRHGRNPDRHSVDNAEVESFLYLSCIMLRMIIRKIPN</sequence>
<protein>
    <recommendedName>
        <fullName evidence="3">Abortive infection protein-like C-terminal domain-containing protein</fullName>
    </recommendedName>
</protein>
<dbReference type="Proteomes" id="UP000261174">
    <property type="component" value="Unassembled WGS sequence"/>
</dbReference>
<organism evidence="1 2">
    <name type="scientific">Chitinophaga silvisoli</name>
    <dbReference type="NCBI Taxonomy" id="2291814"/>
    <lineage>
        <taxon>Bacteria</taxon>
        <taxon>Pseudomonadati</taxon>
        <taxon>Bacteroidota</taxon>
        <taxon>Chitinophagia</taxon>
        <taxon>Chitinophagales</taxon>
        <taxon>Chitinophagaceae</taxon>
        <taxon>Chitinophaga</taxon>
    </lineage>
</organism>
<evidence type="ECO:0000313" key="2">
    <source>
        <dbReference type="Proteomes" id="UP000261174"/>
    </source>
</evidence>
<dbReference type="AlphaFoldDB" id="A0A3E1PA30"/>
<dbReference type="EMBL" id="QTJV01000001">
    <property type="protein sequence ID" value="RFM37039.1"/>
    <property type="molecule type" value="Genomic_DNA"/>
</dbReference>
<evidence type="ECO:0000313" key="1">
    <source>
        <dbReference type="EMBL" id="RFM37039.1"/>
    </source>
</evidence>